<proteinExistence type="predicted"/>
<comment type="caution">
    <text evidence="1">The sequence shown here is derived from an EMBL/GenBank/DDBJ whole genome shotgun (WGS) entry which is preliminary data.</text>
</comment>
<protein>
    <submittedName>
        <fullName evidence="1">Uncharacterized protein</fullName>
    </submittedName>
</protein>
<organism evidence="1 2">
    <name type="scientific">Miscanthus lutarioriparius</name>
    <dbReference type="NCBI Taxonomy" id="422564"/>
    <lineage>
        <taxon>Eukaryota</taxon>
        <taxon>Viridiplantae</taxon>
        <taxon>Streptophyta</taxon>
        <taxon>Embryophyta</taxon>
        <taxon>Tracheophyta</taxon>
        <taxon>Spermatophyta</taxon>
        <taxon>Magnoliopsida</taxon>
        <taxon>Liliopsida</taxon>
        <taxon>Poales</taxon>
        <taxon>Poaceae</taxon>
        <taxon>PACMAD clade</taxon>
        <taxon>Panicoideae</taxon>
        <taxon>Andropogonodae</taxon>
        <taxon>Andropogoneae</taxon>
        <taxon>Saccharinae</taxon>
        <taxon>Miscanthus</taxon>
    </lineage>
</organism>
<evidence type="ECO:0000313" key="1">
    <source>
        <dbReference type="EMBL" id="CAD6257481.1"/>
    </source>
</evidence>
<name>A0A811QEM9_9POAL</name>
<dbReference type="AlphaFoldDB" id="A0A811QEM9"/>
<dbReference type="EMBL" id="CAJGYO010000010">
    <property type="protein sequence ID" value="CAD6257481.1"/>
    <property type="molecule type" value="Genomic_DNA"/>
</dbReference>
<gene>
    <name evidence="1" type="ORF">NCGR_LOCUS40966</name>
</gene>
<dbReference type="Proteomes" id="UP000604825">
    <property type="component" value="Unassembled WGS sequence"/>
</dbReference>
<dbReference type="OrthoDB" id="1726960at2759"/>
<sequence length="63" mass="7000">MVGILVAGGPDGGQLRAPFHMLCCRYGADVTYMPTLPRIFSENEKYKSMEFTTCKVQLVHGSF</sequence>
<keyword evidence="2" id="KW-1185">Reference proteome</keyword>
<accession>A0A811QEM9</accession>
<evidence type="ECO:0000313" key="2">
    <source>
        <dbReference type="Proteomes" id="UP000604825"/>
    </source>
</evidence>
<reference evidence="1" key="1">
    <citation type="submission" date="2020-10" db="EMBL/GenBank/DDBJ databases">
        <authorList>
            <person name="Han B."/>
            <person name="Lu T."/>
            <person name="Zhao Q."/>
            <person name="Huang X."/>
            <person name="Zhao Y."/>
        </authorList>
    </citation>
    <scope>NUCLEOTIDE SEQUENCE</scope>
</reference>